<protein>
    <recommendedName>
        <fullName evidence="4">Isochorismate synthase MenF</fullName>
        <ecNumber evidence="4">5.4.4.2</ecNumber>
    </recommendedName>
    <alternativeName>
        <fullName evidence="4">Isochorismate mutase</fullName>
    </alternativeName>
</protein>
<dbReference type="SUPFAM" id="SSF56322">
    <property type="entry name" value="ADC synthase"/>
    <property type="match status" value="1"/>
</dbReference>
<feature type="domain" description="Chorismate-utilising enzyme C-terminal" evidence="5">
    <location>
        <begin position="203"/>
        <end position="456"/>
    </location>
</feature>
<dbReference type="InterPro" id="IPR005801">
    <property type="entry name" value="ADC_synthase"/>
</dbReference>
<evidence type="ECO:0000256" key="3">
    <source>
        <dbReference type="ARBA" id="ARBA00023235"/>
    </source>
</evidence>
<dbReference type="InterPro" id="IPR015890">
    <property type="entry name" value="Chorismate_C"/>
</dbReference>
<evidence type="ECO:0000256" key="1">
    <source>
        <dbReference type="ARBA" id="ARBA00000799"/>
    </source>
</evidence>
<comment type="function">
    <text evidence="4">Catalyzes the conversion of chorismate to isochorismate.</text>
</comment>
<name>A0ABN1BL03_9BACI</name>
<comment type="catalytic activity">
    <reaction evidence="1 4">
        <text>chorismate = isochorismate</text>
        <dbReference type="Rhea" id="RHEA:18985"/>
        <dbReference type="ChEBI" id="CHEBI:29748"/>
        <dbReference type="ChEBI" id="CHEBI:29780"/>
        <dbReference type="EC" id="5.4.4.2"/>
    </reaction>
</comment>
<feature type="active site" description="Proton acceptor" evidence="4">
    <location>
        <position position="224"/>
    </location>
</feature>
<comment type="similarity">
    <text evidence="2 4">Belongs to the isochorismate synthase family.</text>
</comment>
<keyword evidence="4" id="KW-0479">Metal-binding</keyword>
<accession>A0ABN1BL03</accession>
<reference evidence="6 7" key="1">
    <citation type="journal article" date="2019" name="Int. J. Syst. Evol. Microbiol.">
        <title>The Global Catalogue of Microorganisms (GCM) 10K type strain sequencing project: providing services to taxonomists for standard genome sequencing and annotation.</title>
        <authorList>
            <consortium name="The Broad Institute Genomics Platform"/>
            <consortium name="The Broad Institute Genome Sequencing Center for Infectious Disease"/>
            <person name="Wu L."/>
            <person name="Ma J."/>
        </authorList>
    </citation>
    <scope>NUCLEOTIDE SEQUENCE [LARGE SCALE GENOMIC DNA]</scope>
    <source>
        <strain evidence="6 7">JCM 12389</strain>
    </source>
</reference>
<feature type="active site" description="Proton donor" evidence="4">
    <location>
        <position position="273"/>
    </location>
</feature>
<dbReference type="EC" id="5.4.4.2" evidence="4"/>
<dbReference type="EMBL" id="BAAADO010000006">
    <property type="protein sequence ID" value="GAA0500274.1"/>
    <property type="molecule type" value="Genomic_DNA"/>
</dbReference>
<dbReference type="InterPro" id="IPR034681">
    <property type="entry name" value="MenF"/>
</dbReference>
<keyword evidence="3 4" id="KW-0413">Isomerase</keyword>
<keyword evidence="4" id="KW-0460">Magnesium</keyword>
<comment type="cofactor">
    <cofactor evidence="4">
        <name>Mg(2+)</name>
        <dbReference type="ChEBI" id="CHEBI:18420"/>
    </cofactor>
</comment>
<proteinExistence type="inferred from homology"/>
<feature type="binding site" evidence="4">
    <location>
        <position position="317"/>
    </location>
    <ligand>
        <name>Mg(2+)</name>
        <dbReference type="ChEBI" id="CHEBI:18420"/>
    </ligand>
</feature>
<dbReference type="Pfam" id="PF00425">
    <property type="entry name" value="Chorismate_bind"/>
    <property type="match status" value="1"/>
</dbReference>
<sequence length="468" mass="52976">MIETRQQRFTESISEALDYQAHKDTPQLFSYTEKIAGVEEINPIAVFQYTQSFKGSRFFWTSPEDGMVLIGLGSAYQFKENKTNGDRFEHVHSEWNDLLKSVYIDNPYNQPGTGPVIMGGFSFDPEESSELWENYPSSQMTLPEYIITIDDSDAYLTCHIRFDGQVDIENCRASFTQMIETMKQHPQQGSKDPECVNQQAKSAEEWKETVRSATERIENKQMNKVVLARELRVSFTQTIPVSRVLENLLEQQKQSYIFALESGEDCFIGATPERLVKVENGELLSTCLAGTSPRGETPQEDEVLGNELLYDEKNRMEHAFVVDMIKQAIEACSDNVEVPESPVLYKLRNLQHLYTPVKGKLREGHSLLEVVRSLHPTPAMGGVPREEALSFIKEEEKADRGWYSAPIGWMDAMDNGEFAVAIRSGLIQKNEASLFAGCGIVKDSDPEKEFQETQIKFSPMLMALGGLQ</sequence>
<keyword evidence="4" id="KW-0474">Menaquinone biosynthesis</keyword>
<evidence type="ECO:0000256" key="2">
    <source>
        <dbReference type="ARBA" id="ARBA00005297"/>
    </source>
</evidence>
<comment type="pathway">
    <text evidence="4">Quinol/quinone metabolism; menaquinone biosynthesis.</text>
</comment>
<comment type="pathway">
    <text evidence="4">Quinol/quinone metabolism; 1,4-dihydroxy-2-naphthoate biosynthesis; 1,4-dihydroxy-2-naphthoate from chorismate: step 1/7.</text>
</comment>
<evidence type="ECO:0000256" key="4">
    <source>
        <dbReference type="HAMAP-Rule" id="MF_01935"/>
    </source>
</evidence>
<dbReference type="Gene3D" id="3.60.120.10">
    <property type="entry name" value="Anthranilate synthase"/>
    <property type="match status" value="1"/>
</dbReference>
<comment type="caution">
    <text evidence="6">The sequence shown here is derived from an EMBL/GenBank/DDBJ whole genome shotgun (WGS) entry which is preliminary data.</text>
</comment>
<evidence type="ECO:0000313" key="7">
    <source>
        <dbReference type="Proteomes" id="UP001500880"/>
    </source>
</evidence>
<dbReference type="InterPro" id="IPR004561">
    <property type="entry name" value="IsoChor_synthase"/>
</dbReference>
<keyword evidence="7" id="KW-1185">Reference proteome</keyword>
<organism evidence="6 7">
    <name type="scientific">Salinibacillus aidingensis</name>
    <dbReference type="NCBI Taxonomy" id="237684"/>
    <lineage>
        <taxon>Bacteria</taxon>
        <taxon>Bacillati</taxon>
        <taxon>Bacillota</taxon>
        <taxon>Bacilli</taxon>
        <taxon>Bacillales</taxon>
        <taxon>Bacillaceae</taxon>
        <taxon>Salinibacillus</taxon>
    </lineage>
</organism>
<gene>
    <name evidence="4" type="primary">menF</name>
    <name evidence="6" type="ORF">GCM10008986_29470</name>
</gene>
<evidence type="ECO:0000259" key="5">
    <source>
        <dbReference type="Pfam" id="PF00425"/>
    </source>
</evidence>
<dbReference type="PANTHER" id="PTHR42839:SF1">
    <property type="entry name" value="ISOCHORISMATE SYNTHASE MENF"/>
    <property type="match status" value="1"/>
</dbReference>
<dbReference type="PANTHER" id="PTHR42839">
    <property type="entry name" value="ISOCHORISMATE SYNTHASE ENTC"/>
    <property type="match status" value="1"/>
</dbReference>
<evidence type="ECO:0000313" key="6">
    <source>
        <dbReference type="EMBL" id="GAA0500274.1"/>
    </source>
</evidence>
<dbReference type="NCBIfam" id="TIGR00543">
    <property type="entry name" value="isochor_syn"/>
    <property type="match status" value="1"/>
</dbReference>
<feature type="binding site" evidence="4">
    <location>
        <position position="452"/>
    </location>
    <ligand>
        <name>Mg(2+)</name>
        <dbReference type="ChEBI" id="CHEBI:18420"/>
    </ligand>
</feature>
<dbReference type="RefSeq" id="WP_343842688.1">
    <property type="nucleotide sequence ID" value="NZ_BAAADO010000006.1"/>
</dbReference>
<dbReference type="HAMAP" id="MF_01935">
    <property type="entry name" value="MenF"/>
    <property type="match status" value="1"/>
</dbReference>
<dbReference type="Proteomes" id="UP001500880">
    <property type="component" value="Unassembled WGS sequence"/>
</dbReference>